<comment type="caution">
    <text evidence="5">The sequence shown here is derived from an EMBL/GenBank/DDBJ whole genome shotgun (WGS) entry which is preliminary data.</text>
</comment>
<dbReference type="InterPro" id="IPR020449">
    <property type="entry name" value="Tscrpt_reg_AraC-type_HTH"/>
</dbReference>
<keyword evidence="6" id="KW-1185">Reference proteome</keyword>
<keyword evidence="2" id="KW-0238">DNA-binding</keyword>
<dbReference type="SMART" id="SM00342">
    <property type="entry name" value="HTH_ARAC"/>
    <property type="match status" value="1"/>
</dbReference>
<keyword evidence="3" id="KW-0804">Transcription</keyword>
<dbReference type="EMBL" id="JACOPG010000005">
    <property type="protein sequence ID" value="MBC5687208.1"/>
    <property type="molecule type" value="Genomic_DNA"/>
</dbReference>
<evidence type="ECO:0000313" key="5">
    <source>
        <dbReference type="EMBL" id="MBC5687208.1"/>
    </source>
</evidence>
<dbReference type="InterPro" id="IPR003313">
    <property type="entry name" value="AraC-bd"/>
</dbReference>
<proteinExistence type="predicted"/>
<dbReference type="PANTHER" id="PTHR43280">
    <property type="entry name" value="ARAC-FAMILY TRANSCRIPTIONAL REGULATOR"/>
    <property type="match status" value="1"/>
</dbReference>
<dbReference type="PRINTS" id="PR00032">
    <property type="entry name" value="HTHARAC"/>
</dbReference>
<dbReference type="PROSITE" id="PS01124">
    <property type="entry name" value="HTH_ARAC_FAMILY_2"/>
    <property type="match status" value="1"/>
</dbReference>
<protein>
    <submittedName>
        <fullName evidence="5">Helix-turn-helix transcriptional regulator</fullName>
    </submittedName>
</protein>
<gene>
    <name evidence="5" type="ORF">H8R94_11455</name>
</gene>
<evidence type="ECO:0000256" key="1">
    <source>
        <dbReference type="ARBA" id="ARBA00023015"/>
    </source>
</evidence>
<dbReference type="Gene3D" id="1.10.10.60">
    <property type="entry name" value="Homeodomain-like"/>
    <property type="match status" value="2"/>
</dbReference>
<accession>A0ABR7GIW3</accession>
<dbReference type="SUPFAM" id="SSF46689">
    <property type="entry name" value="Homeodomain-like"/>
    <property type="match status" value="2"/>
</dbReference>
<dbReference type="PANTHER" id="PTHR43280:SF2">
    <property type="entry name" value="HTH-TYPE TRANSCRIPTIONAL REGULATOR EXSA"/>
    <property type="match status" value="1"/>
</dbReference>
<reference evidence="5 6" key="1">
    <citation type="submission" date="2020-08" db="EMBL/GenBank/DDBJ databases">
        <title>Genome public.</title>
        <authorList>
            <person name="Liu C."/>
            <person name="Sun Q."/>
        </authorList>
    </citation>
    <scope>NUCLEOTIDE SEQUENCE [LARGE SCALE GENOMIC DNA]</scope>
    <source>
        <strain evidence="5 6">NSJ-9</strain>
    </source>
</reference>
<evidence type="ECO:0000313" key="6">
    <source>
        <dbReference type="Proteomes" id="UP000643810"/>
    </source>
</evidence>
<evidence type="ECO:0000259" key="4">
    <source>
        <dbReference type="PROSITE" id="PS01124"/>
    </source>
</evidence>
<dbReference type="Proteomes" id="UP000643810">
    <property type="component" value="Unassembled WGS sequence"/>
</dbReference>
<keyword evidence="1" id="KW-0805">Transcription regulation</keyword>
<dbReference type="SUPFAM" id="SSF51215">
    <property type="entry name" value="Regulatory protein AraC"/>
    <property type="match status" value="1"/>
</dbReference>
<dbReference type="InterPro" id="IPR014710">
    <property type="entry name" value="RmlC-like_jellyroll"/>
</dbReference>
<evidence type="ECO:0000256" key="3">
    <source>
        <dbReference type="ARBA" id="ARBA00023163"/>
    </source>
</evidence>
<dbReference type="InterPro" id="IPR009057">
    <property type="entry name" value="Homeodomain-like_sf"/>
</dbReference>
<organism evidence="5 6">
    <name type="scientific">Roseburia lenta</name>
    <dbReference type="NCBI Taxonomy" id="2763061"/>
    <lineage>
        <taxon>Bacteria</taxon>
        <taxon>Bacillati</taxon>
        <taxon>Bacillota</taxon>
        <taxon>Clostridia</taxon>
        <taxon>Lachnospirales</taxon>
        <taxon>Lachnospiraceae</taxon>
        <taxon>Roseburia</taxon>
    </lineage>
</organism>
<dbReference type="Pfam" id="PF02311">
    <property type="entry name" value="AraC_binding"/>
    <property type="match status" value="1"/>
</dbReference>
<dbReference type="Pfam" id="PF12833">
    <property type="entry name" value="HTH_18"/>
    <property type="match status" value="1"/>
</dbReference>
<feature type="domain" description="HTH araC/xylS-type" evidence="4">
    <location>
        <begin position="189"/>
        <end position="286"/>
    </location>
</feature>
<dbReference type="RefSeq" id="WP_186854705.1">
    <property type="nucleotide sequence ID" value="NZ_JACOPG010000005.1"/>
</dbReference>
<sequence>MAKHYHSQFDERQEMQTSDFEIFYYEDKEASDVSMHRHDYYEIYFFLEGDLSYQIGKNIYPLQYGDICLIPPGVFHRPQFHSNDKPYRRMVLWLSPDFFARLQALHPDITYSFNYGNQISCHHFSCDFANAQILFDKLIDIIEERQRDVPFHEAMISCYIASLLLSINRIVYMGERPTAAKSEQGSLFTRLCEYINTHLDEDLSLNALSREFYVSKYHISHVFKENMGMSVHQYLLKKRLYACKNNILAGEPLREVAMTYGFKDYTNFFRAFKKEFGIGPKEYKDSFGIVAQPHKEATDTIEHAVFDEI</sequence>
<evidence type="ECO:0000256" key="2">
    <source>
        <dbReference type="ARBA" id="ARBA00023125"/>
    </source>
</evidence>
<dbReference type="InterPro" id="IPR037923">
    <property type="entry name" value="HTH-like"/>
</dbReference>
<dbReference type="InterPro" id="IPR018060">
    <property type="entry name" value="HTH_AraC"/>
</dbReference>
<name>A0ABR7GIW3_9FIRM</name>
<dbReference type="Gene3D" id="2.60.120.10">
    <property type="entry name" value="Jelly Rolls"/>
    <property type="match status" value="1"/>
</dbReference>